<name>A0A1U9K3I4_9BACL</name>
<gene>
    <name evidence="8" type="ORF">B0W44_01150</name>
</gene>
<dbReference type="Pfam" id="PF08281">
    <property type="entry name" value="Sigma70_r4_2"/>
    <property type="match status" value="1"/>
</dbReference>
<dbReference type="InterPro" id="IPR014284">
    <property type="entry name" value="RNA_pol_sigma-70_dom"/>
</dbReference>
<dbReference type="RefSeq" id="WP_077718416.1">
    <property type="nucleotide sequence ID" value="NZ_CP019699.1"/>
</dbReference>
<dbReference type="InterPro" id="IPR039425">
    <property type="entry name" value="RNA_pol_sigma-70-like"/>
</dbReference>
<evidence type="ECO:0000259" key="6">
    <source>
        <dbReference type="Pfam" id="PF04542"/>
    </source>
</evidence>
<evidence type="ECO:0000256" key="4">
    <source>
        <dbReference type="ARBA" id="ARBA00023163"/>
    </source>
</evidence>
<feature type="domain" description="RNA polymerase sigma factor 70 region 4 type 2" evidence="7">
    <location>
        <begin position="132"/>
        <end position="183"/>
    </location>
</feature>
<dbReference type="CDD" id="cd06171">
    <property type="entry name" value="Sigma70_r4"/>
    <property type="match status" value="1"/>
</dbReference>
<dbReference type="PANTHER" id="PTHR43133">
    <property type="entry name" value="RNA POLYMERASE ECF-TYPE SIGMA FACTO"/>
    <property type="match status" value="1"/>
</dbReference>
<dbReference type="AlphaFoldDB" id="A0A1U9K3I4"/>
<feature type="region of interest" description="Disordered" evidence="5">
    <location>
        <begin position="94"/>
        <end position="122"/>
    </location>
</feature>
<keyword evidence="3" id="KW-0731">Sigma factor</keyword>
<feature type="compositionally biased region" description="Basic and acidic residues" evidence="5">
    <location>
        <begin position="94"/>
        <end position="110"/>
    </location>
</feature>
<proteinExistence type="inferred from homology"/>
<dbReference type="InterPro" id="IPR036388">
    <property type="entry name" value="WH-like_DNA-bd_sf"/>
</dbReference>
<dbReference type="NCBIfam" id="NF007223">
    <property type="entry name" value="PRK09641.1"/>
    <property type="match status" value="1"/>
</dbReference>
<dbReference type="OrthoDB" id="9785675at2"/>
<dbReference type="Pfam" id="PF04542">
    <property type="entry name" value="Sigma70_r2"/>
    <property type="match status" value="1"/>
</dbReference>
<dbReference type="InterPro" id="IPR013325">
    <property type="entry name" value="RNA_pol_sigma_r2"/>
</dbReference>
<dbReference type="NCBIfam" id="TIGR02937">
    <property type="entry name" value="sigma70-ECF"/>
    <property type="match status" value="1"/>
</dbReference>
<keyword evidence="2" id="KW-0805">Transcription regulation</keyword>
<comment type="similarity">
    <text evidence="1">Belongs to the sigma-70 factor family. ECF subfamily.</text>
</comment>
<dbReference type="InterPro" id="IPR013249">
    <property type="entry name" value="RNA_pol_sigma70_r4_t2"/>
</dbReference>
<organism evidence="8 9">
    <name type="scientific">Novibacillus thermophilus</name>
    <dbReference type="NCBI Taxonomy" id="1471761"/>
    <lineage>
        <taxon>Bacteria</taxon>
        <taxon>Bacillati</taxon>
        <taxon>Bacillota</taxon>
        <taxon>Bacilli</taxon>
        <taxon>Bacillales</taxon>
        <taxon>Thermoactinomycetaceae</taxon>
        <taxon>Novibacillus</taxon>
    </lineage>
</organism>
<dbReference type="SUPFAM" id="SSF88659">
    <property type="entry name" value="Sigma3 and sigma4 domains of RNA polymerase sigma factors"/>
    <property type="match status" value="1"/>
</dbReference>
<evidence type="ECO:0000256" key="3">
    <source>
        <dbReference type="ARBA" id="ARBA00023082"/>
    </source>
</evidence>
<dbReference type="GO" id="GO:0003677">
    <property type="term" value="F:DNA binding"/>
    <property type="evidence" value="ECO:0007669"/>
    <property type="project" value="InterPro"/>
</dbReference>
<dbReference type="KEGG" id="ntr:B0W44_01150"/>
<dbReference type="PANTHER" id="PTHR43133:SF60">
    <property type="entry name" value="RNA POLYMERASE SIGMA FACTOR SIGV"/>
    <property type="match status" value="1"/>
</dbReference>
<dbReference type="Gene3D" id="1.10.1740.10">
    <property type="match status" value="1"/>
</dbReference>
<dbReference type="InterPro" id="IPR007627">
    <property type="entry name" value="RNA_pol_sigma70_r2"/>
</dbReference>
<dbReference type="GO" id="GO:0016987">
    <property type="term" value="F:sigma factor activity"/>
    <property type="evidence" value="ECO:0007669"/>
    <property type="project" value="UniProtKB-KW"/>
</dbReference>
<evidence type="ECO:0000256" key="1">
    <source>
        <dbReference type="ARBA" id="ARBA00010641"/>
    </source>
</evidence>
<evidence type="ECO:0000259" key="7">
    <source>
        <dbReference type="Pfam" id="PF08281"/>
    </source>
</evidence>
<accession>A0A1U9K3I4</accession>
<sequence length="191" mass="22217">MQEEQLEPRLVEQAKEGNQSAFIQLVERYKDKIYSLCLRMLRSAEDAEDAAQETFLRVYTNLHRFDPKHQFSTWIYRIASNLCIDRIRKKKPNHSLDEPIRGDEGGRDRLSQQAGDEPTPEESLIALETRKRVVDALEQLPAHYRAVIVLRYFHDLSLAEIGEILSLPVTTVKTRVHRGREALRRLLSPLE</sequence>
<dbReference type="Proteomes" id="UP000188603">
    <property type="component" value="Chromosome"/>
</dbReference>
<evidence type="ECO:0000256" key="5">
    <source>
        <dbReference type="SAM" id="MobiDB-lite"/>
    </source>
</evidence>
<keyword evidence="4" id="KW-0804">Transcription</keyword>
<dbReference type="STRING" id="1471761.B0W44_01150"/>
<reference evidence="8 9" key="1">
    <citation type="journal article" date="2015" name="Int. J. Syst. Evol. Microbiol.">
        <title>Novibacillus thermophilus gen. nov., sp. nov., a Gram-staining-negative and moderately thermophilic member of the family Thermoactinomycetaceae.</title>
        <authorList>
            <person name="Yang G."/>
            <person name="Chen J."/>
            <person name="Zhou S."/>
        </authorList>
    </citation>
    <scope>NUCLEOTIDE SEQUENCE [LARGE SCALE GENOMIC DNA]</scope>
    <source>
        <strain evidence="8 9">SG-1</strain>
    </source>
</reference>
<dbReference type="GO" id="GO:0006352">
    <property type="term" value="P:DNA-templated transcription initiation"/>
    <property type="evidence" value="ECO:0007669"/>
    <property type="project" value="InterPro"/>
</dbReference>
<evidence type="ECO:0000256" key="2">
    <source>
        <dbReference type="ARBA" id="ARBA00023015"/>
    </source>
</evidence>
<dbReference type="Gene3D" id="1.10.10.10">
    <property type="entry name" value="Winged helix-like DNA-binding domain superfamily/Winged helix DNA-binding domain"/>
    <property type="match status" value="1"/>
</dbReference>
<feature type="domain" description="RNA polymerase sigma-70 region 2" evidence="6">
    <location>
        <begin position="25"/>
        <end position="91"/>
    </location>
</feature>
<protein>
    <submittedName>
        <fullName evidence="8">RNA polymerase sigma factor SigW</fullName>
    </submittedName>
</protein>
<dbReference type="EMBL" id="CP019699">
    <property type="protein sequence ID" value="AQS54599.1"/>
    <property type="molecule type" value="Genomic_DNA"/>
</dbReference>
<dbReference type="SUPFAM" id="SSF88946">
    <property type="entry name" value="Sigma2 domain of RNA polymerase sigma factors"/>
    <property type="match status" value="1"/>
</dbReference>
<evidence type="ECO:0000313" key="8">
    <source>
        <dbReference type="EMBL" id="AQS54599.1"/>
    </source>
</evidence>
<dbReference type="InterPro" id="IPR013324">
    <property type="entry name" value="RNA_pol_sigma_r3/r4-like"/>
</dbReference>
<keyword evidence="9" id="KW-1185">Reference proteome</keyword>
<evidence type="ECO:0000313" key="9">
    <source>
        <dbReference type="Proteomes" id="UP000188603"/>
    </source>
</evidence>